<dbReference type="PANTHER" id="PTHR30273:SF2">
    <property type="entry name" value="PROTEIN FECR"/>
    <property type="match status" value="1"/>
</dbReference>
<reference evidence="3 4" key="1">
    <citation type="submission" date="2020-04" db="EMBL/GenBank/DDBJ databases">
        <authorList>
            <person name="De Canck E."/>
        </authorList>
    </citation>
    <scope>NUCLEOTIDE SEQUENCE [LARGE SCALE GENOMIC DNA]</scope>
    <source>
        <strain evidence="3 4">LMG 3458</strain>
    </source>
</reference>
<dbReference type="Proteomes" id="UP000494111">
    <property type="component" value="Unassembled WGS sequence"/>
</dbReference>
<dbReference type="EMBL" id="CADIJO010000002">
    <property type="protein sequence ID" value="CAB3664486.1"/>
    <property type="molecule type" value="Genomic_DNA"/>
</dbReference>
<dbReference type="AlphaFoldDB" id="A0A6S6Z9E9"/>
<dbReference type="PIRSF" id="PIRSF018266">
    <property type="entry name" value="FecR"/>
    <property type="match status" value="1"/>
</dbReference>
<proteinExistence type="predicted"/>
<evidence type="ECO:0000259" key="2">
    <source>
        <dbReference type="Pfam" id="PF16220"/>
    </source>
</evidence>
<dbReference type="Pfam" id="PF04773">
    <property type="entry name" value="FecR"/>
    <property type="match status" value="1"/>
</dbReference>
<sequence>MPASYPTPPLNSPDGADEALDAAVILRASEWLARLGADDASDADRAACARWRAEHPKHELAWNRLNDCDGRLRSLPRDVARHALRESASGARQGRRRLLQLLGLGVVVGGVAYAVRGTQAWQLATAAHSTGTGDIRDLTLPDGTRVVLASASAIDVRFDDNERLLVLRAGQILVTTAPDPAPAARPFRVRGRDGVVQALGTRFSLRQDDATSSVAVFEGAVEVRPTYAGSSPTRVDAGQGATFNADRVQAPEAVPDSDAAWTRGMLVADNMRLDDLVAELARYRSGHLACDPAVGDLRVNGIFPLRDTDRALHNLTLALPVAISRHTRYWVTVLPAQ</sequence>
<organism evidence="3 4">
    <name type="scientific">Achromobacter deleyi</name>
    <dbReference type="NCBI Taxonomy" id="1353891"/>
    <lineage>
        <taxon>Bacteria</taxon>
        <taxon>Pseudomonadati</taxon>
        <taxon>Pseudomonadota</taxon>
        <taxon>Betaproteobacteria</taxon>
        <taxon>Burkholderiales</taxon>
        <taxon>Alcaligenaceae</taxon>
        <taxon>Achromobacter</taxon>
    </lineage>
</organism>
<dbReference type="InterPro" id="IPR012373">
    <property type="entry name" value="Ferrdict_sens_TM"/>
</dbReference>
<name>A0A6S6Z9E9_9BURK</name>
<feature type="domain" description="FecR protein" evidence="1">
    <location>
        <begin position="128"/>
        <end position="222"/>
    </location>
</feature>
<protein>
    <submittedName>
        <fullName evidence="3">Protein FecR</fullName>
    </submittedName>
</protein>
<dbReference type="InterPro" id="IPR032623">
    <property type="entry name" value="FecR_N"/>
</dbReference>
<evidence type="ECO:0000313" key="4">
    <source>
        <dbReference type="Proteomes" id="UP000494111"/>
    </source>
</evidence>
<dbReference type="Gene3D" id="2.60.120.1440">
    <property type="match status" value="1"/>
</dbReference>
<evidence type="ECO:0000259" key="1">
    <source>
        <dbReference type="Pfam" id="PF04773"/>
    </source>
</evidence>
<dbReference type="RefSeq" id="WP_175191292.1">
    <property type="nucleotide sequence ID" value="NZ_CADIJO010000002.1"/>
</dbReference>
<evidence type="ECO:0000313" key="3">
    <source>
        <dbReference type="EMBL" id="CAB3664486.1"/>
    </source>
</evidence>
<gene>
    <name evidence="3" type="primary">fecR_5</name>
    <name evidence="3" type="ORF">LMG3458_00767</name>
</gene>
<accession>A0A6S6Z9E9</accession>
<dbReference type="Pfam" id="PF16220">
    <property type="entry name" value="DUF4880"/>
    <property type="match status" value="1"/>
</dbReference>
<dbReference type="GO" id="GO:0016989">
    <property type="term" value="F:sigma factor antagonist activity"/>
    <property type="evidence" value="ECO:0007669"/>
    <property type="project" value="TreeGrafter"/>
</dbReference>
<feature type="domain" description="FecR N-terminal" evidence="2">
    <location>
        <begin position="28"/>
        <end position="65"/>
    </location>
</feature>
<dbReference type="PANTHER" id="PTHR30273">
    <property type="entry name" value="PERIPLASMIC SIGNAL SENSOR AND SIGMA FACTOR ACTIVATOR FECR-RELATED"/>
    <property type="match status" value="1"/>
</dbReference>
<dbReference type="InterPro" id="IPR006860">
    <property type="entry name" value="FecR"/>
</dbReference>